<accession>A0AAV9N5T8</accession>
<feature type="region of interest" description="Disordered" evidence="1">
    <location>
        <begin position="832"/>
        <end position="862"/>
    </location>
</feature>
<name>A0AAV9N5T8_9EURO</name>
<dbReference type="EMBL" id="JAVRRD010000020">
    <property type="protein sequence ID" value="KAK5048929.1"/>
    <property type="molecule type" value="Genomic_DNA"/>
</dbReference>
<keyword evidence="3" id="KW-1185">Reference proteome</keyword>
<dbReference type="AlphaFoldDB" id="A0AAV9N5T8"/>
<proteinExistence type="predicted"/>
<evidence type="ECO:0000256" key="1">
    <source>
        <dbReference type="SAM" id="MobiDB-lite"/>
    </source>
</evidence>
<dbReference type="Proteomes" id="UP001358417">
    <property type="component" value="Unassembled WGS sequence"/>
</dbReference>
<protein>
    <recommendedName>
        <fullName evidence="4">LsmAD domain-containing protein</fullName>
    </recommendedName>
</protein>
<organism evidence="2 3">
    <name type="scientific">Exophiala bonariae</name>
    <dbReference type="NCBI Taxonomy" id="1690606"/>
    <lineage>
        <taxon>Eukaryota</taxon>
        <taxon>Fungi</taxon>
        <taxon>Dikarya</taxon>
        <taxon>Ascomycota</taxon>
        <taxon>Pezizomycotina</taxon>
        <taxon>Eurotiomycetes</taxon>
        <taxon>Chaetothyriomycetidae</taxon>
        <taxon>Chaetothyriales</taxon>
        <taxon>Herpotrichiellaceae</taxon>
        <taxon>Exophiala</taxon>
    </lineage>
</organism>
<evidence type="ECO:0000313" key="2">
    <source>
        <dbReference type="EMBL" id="KAK5048929.1"/>
    </source>
</evidence>
<evidence type="ECO:0008006" key="4">
    <source>
        <dbReference type="Google" id="ProtNLM"/>
    </source>
</evidence>
<comment type="caution">
    <text evidence="2">The sequence shown here is derived from an EMBL/GenBank/DDBJ whole genome shotgun (WGS) entry which is preliminary data.</text>
</comment>
<reference evidence="2 3" key="1">
    <citation type="submission" date="2023-08" db="EMBL/GenBank/DDBJ databases">
        <title>Black Yeasts Isolated from many extreme environments.</title>
        <authorList>
            <person name="Coleine C."/>
            <person name="Stajich J.E."/>
            <person name="Selbmann L."/>
        </authorList>
    </citation>
    <scope>NUCLEOTIDE SEQUENCE [LARGE SCALE GENOMIC DNA]</scope>
    <source>
        <strain evidence="2 3">CCFEE 5792</strain>
    </source>
</reference>
<dbReference type="RefSeq" id="XP_064704134.1">
    <property type="nucleotide sequence ID" value="XM_064848920.1"/>
</dbReference>
<gene>
    <name evidence="2" type="ORF">LTR84_005350</name>
</gene>
<dbReference type="GeneID" id="89973527"/>
<evidence type="ECO:0000313" key="3">
    <source>
        <dbReference type="Proteomes" id="UP001358417"/>
    </source>
</evidence>
<sequence length="862" mass="94235">MIKQITGSLPTRPRRYTLTRLLELAPSATESNIDLSKFTYDAASGKVFCIEHSDPDTDFSLSSAGVVPPLGACVMATRRVVSDQPRNWSHESSESPEEVVSFTGRGVMQPARQPTVPPSIGEINTHKDKGFARFLEKHSSPTHQRVTTGGRIVPMEQRQRPPVFSLQPSSNGAVDLRKDSPKEAQSPHILAPIPKEINNQVKSEVGMKMTETALPNVSMRSETTDNYALGNGLDPNFVFPTAHFVANAVPAQSPTFPLIQPIPLFPGVSLDSYAVQPAPIFPMAGFPFGPSITTYPGPFGNQYHPSLYSYGDPYGIPSPMPMAEGQGALVYCQHMLLAAKGTFEELDKQLKSIDRLRATINRDINVTNQRMAIVTQRADVKKEITYWEEKLAFEQNNQAATRHHATQQSSPLNVQAESYVPLNSAPATATQPLSANTMVDSKSERFDASTKTSHPIIKARRCAIPIVAPRKASPPGKEVVGKVVESVFSSPASDQGVDEWGVRIGRPPPHIERQQSEMLAAILRSQSDSPAEPVGSSIIASTSQASSKSSSFNQQAVAVIPEPISENDSETVEWLPVKPGNAPASVEAYYELQLDAMRLPQGVVSKVRLPDGTYHEVPGRGLQRPPSFNMDDFERRYWTSKPVVTKEMADQFVHVERSAEGKAFDQMSLSFGLNGMSMEESATQTENSRQTMSFDTSHSARPQQGSFEQAGHDLAMSDGFEYASYKPADHPPVTAKTERFSGTQTFASTSIIWNQGNNQADWPSQDQIMKDWESLQDAQVNKGYSSVSVQNVHAMGHLPHMLDGTTDGQKFSAKSLLSAAGKFRSPTLIHRPSPTGGAWFGPHSRQVQSQASEGDVAFPPQR</sequence>
<feature type="region of interest" description="Disordered" evidence="1">
    <location>
        <begin position="160"/>
        <end position="185"/>
    </location>
</feature>